<dbReference type="OrthoDB" id="5393791at2"/>
<evidence type="ECO:0000256" key="8">
    <source>
        <dbReference type="ARBA" id="ARBA00023002"/>
    </source>
</evidence>
<dbReference type="SUPFAM" id="SSF158442">
    <property type="entry name" value="DsbB-like"/>
    <property type="match status" value="1"/>
</dbReference>
<evidence type="ECO:0000256" key="16">
    <source>
        <dbReference type="SAM" id="Phobius"/>
    </source>
</evidence>
<dbReference type="InterPro" id="IPR050183">
    <property type="entry name" value="DsbB"/>
</dbReference>
<keyword evidence="11" id="KW-0676">Redox-active center</keyword>
<dbReference type="STRING" id="1660064.CIGN_0608"/>
<proteinExistence type="inferred from homology"/>
<evidence type="ECO:0000256" key="6">
    <source>
        <dbReference type="ARBA" id="ARBA00022982"/>
    </source>
</evidence>
<keyword evidence="9 16" id="KW-0472">Membrane</keyword>
<dbReference type="Proteomes" id="UP000194309">
    <property type="component" value="Chromosome"/>
</dbReference>
<dbReference type="InterPro" id="IPR003752">
    <property type="entry name" value="DiS_bond_form_DsbB/BdbC"/>
</dbReference>
<dbReference type="AlphaFoldDB" id="A0A1X9SRP6"/>
<evidence type="ECO:0000256" key="3">
    <source>
        <dbReference type="ARBA" id="ARBA00022475"/>
    </source>
</evidence>
<accession>A0A1X9SRP6</accession>
<feature type="transmembrane region" description="Helical" evidence="16">
    <location>
        <begin position="6"/>
        <end position="25"/>
    </location>
</feature>
<evidence type="ECO:0000256" key="14">
    <source>
        <dbReference type="ARBA" id="ARBA00038526"/>
    </source>
</evidence>
<gene>
    <name evidence="17" type="primary">dsbB</name>
    <name evidence="17" type="ORF">CIGN_0608</name>
</gene>
<dbReference type="KEGG" id="cdev:CIGN_0608"/>
<evidence type="ECO:0000313" key="17">
    <source>
        <dbReference type="EMBL" id="ARQ98905.1"/>
    </source>
</evidence>
<evidence type="ECO:0000256" key="9">
    <source>
        <dbReference type="ARBA" id="ARBA00023136"/>
    </source>
</evidence>
<comment type="subcellular location">
    <subcellularLocation>
        <location evidence="1">Cell inner membrane</location>
        <topology evidence="1">Multi-pass membrane protein</topology>
    </subcellularLocation>
</comment>
<dbReference type="EMBL" id="CP018788">
    <property type="protein sequence ID" value="ARQ98905.1"/>
    <property type="molecule type" value="Genomic_DNA"/>
</dbReference>
<evidence type="ECO:0000256" key="5">
    <source>
        <dbReference type="ARBA" id="ARBA00022692"/>
    </source>
</evidence>
<dbReference type="Pfam" id="PF02600">
    <property type="entry name" value="DsbB"/>
    <property type="match status" value="1"/>
</dbReference>
<name>A0A1X9SRP6_9BACT</name>
<evidence type="ECO:0000256" key="4">
    <source>
        <dbReference type="ARBA" id="ARBA00022519"/>
    </source>
</evidence>
<keyword evidence="3" id="KW-1003">Cell membrane</keyword>
<protein>
    <recommendedName>
        <fullName evidence="15">Putative protein-disulfide oxidoreductase DsbI</fullName>
    </recommendedName>
</protein>
<dbReference type="GO" id="GO:0006457">
    <property type="term" value="P:protein folding"/>
    <property type="evidence" value="ECO:0007669"/>
    <property type="project" value="InterPro"/>
</dbReference>
<keyword evidence="5 16" id="KW-0812">Transmembrane</keyword>
<keyword evidence="18" id="KW-1185">Reference proteome</keyword>
<feature type="transmembrane region" description="Helical" evidence="16">
    <location>
        <begin position="37"/>
        <end position="55"/>
    </location>
</feature>
<dbReference type="Gene3D" id="1.20.1550.10">
    <property type="entry name" value="DsbB-like"/>
    <property type="match status" value="1"/>
</dbReference>
<keyword evidence="8" id="KW-0560">Oxidoreductase</keyword>
<dbReference type="GO" id="GO:0005886">
    <property type="term" value="C:plasma membrane"/>
    <property type="evidence" value="ECO:0007669"/>
    <property type="project" value="UniProtKB-SubCell"/>
</dbReference>
<dbReference type="PANTHER" id="PTHR36570:SF1">
    <property type="entry name" value="PROTEIN-DISULFIDE OXIDOREDUCTASE DSBI"/>
    <property type="match status" value="1"/>
</dbReference>
<reference evidence="17 18" key="1">
    <citation type="journal article" date="2017" name="Genome Biol. Evol.">
        <title>Comparative Genomic Analysis Identifies a Campylobacter Clade Deficient in Selenium Metabolism.</title>
        <authorList>
            <person name="Miller W.G."/>
            <person name="Yee E."/>
            <person name="Lopes B.S."/>
            <person name="Chapman M.H."/>
            <person name="Huynh S."/>
            <person name="Bono J.L."/>
            <person name="Parker C.T."/>
            <person name="Strachan N.J.C."/>
            <person name="Forbes K.J."/>
        </authorList>
    </citation>
    <scope>NUCLEOTIDE SEQUENCE [LARGE SCALE GENOMIC DNA]</scope>
    <source>
        <strain evidence="17 18">NCTC 13003</strain>
    </source>
</reference>
<sequence length="200" mass="22937">MSSKRLWIYIGVFMLFCVGVAHFIFQNYLYMRPCVQCIYIRYYMIIAGFGAIFIAIFYKQILLYIFGVLVFSYGAICGLLESLKLNTIHQAIANANPFGVKGCLDRPIFELKIAWDEIMPSLFKATGQCGLDMPMPPLGSKFDPLQAYLIDLYQNGWYLIPNLKLINMAQISFAIFILVLILGAILLISRVKKVKKWLKY</sequence>
<evidence type="ECO:0000313" key="18">
    <source>
        <dbReference type="Proteomes" id="UP000194309"/>
    </source>
</evidence>
<dbReference type="GO" id="GO:0015035">
    <property type="term" value="F:protein-disulfide reductase activity"/>
    <property type="evidence" value="ECO:0007669"/>
    <property type="project" value="InterPro"/>
</dbReference>
<evidence type="ECO:0000256" key="10">
    <source>
        <dbReference type="ARBA" id="ARBA00023157"/>
    </source>
</evidence>
<evidence type="ECO:0000256" key="15">
    <source>
        <dbReference type="ARBA" id="ARBA00039389"/>
    </source>
</evidence>
<comment type="subunit">
    <text evidence="14">Interacts with DsbL.</text>
</comment>
<evidence type="ECO:0000256" key="2">
    <source>
        <dbReference type="ARBA" id="ARBA00022448"/>
    </source>
</evidence>
<dbReference type="PANTHER" id="PTHR36570">
    <property type="entry name" value="DISULFIDE BOND FORMATION PROTEIN B"/>
    <property type="match status" value="1"/>
</dbReference>
<comment type="function">
    <text evidence="12">Required for disulfide bond formation in some proteins. Part of a redox system composed of DsbI and DsbL that mediates formation of an essential disulfide bond in AssT.</text>
</comment>
<keyword evidence="6" id="KW-0249">Electron transport</keyword>
<feature type="transmembrane region" description="Helical" evidence="16">
    <location>
        <begin position="61"/>
        <end position="80"/>
    </location>
</feature>
<keyword evidence="7 16" id="KW-1133">Transmembrane helix</keyword>
<evidence type="ECO:0000256" key="7">
    <source>
        <dbReference type="ARBA" id="ARBA00022989"/>
    </source>
</evidence>
<feature type="transmembrane region" description="Helical" evidence="16">
    <location>
        <begin position="171"/>
        <end position="191"/>
    </location>
</feature>
<dbReference type="InterPro" id="IPR023380">
    <property type="entry name" value="DsbB-like_sf"/>
</dbReference>
<evidence type="ECO:0000256" key="12">
    <source>
        <dbReference type="ARBA" id="ARBA00037310"/>
    </source>
</evidence>
<keyword evidence="10" id="KW-1015">Disulfide bond</keyword>
<organism evidence="17 18">
    <name type="scientific">Campylobacter devanensis</name>
    <dbReference type="NCBI Taxonomy" id="3161138"/>
    <lineage>
        <taxon>Bacteria</taxon>
        <taxon>Pseudomonadati</taxon>
        <taxon>Campylobacterota</taxon>
        <taxon>Epsilonproteobacteria</taxon>
        <taxon>Campylobacterales</taxon>
        <taxon>Campylobacteraceae</taxon>
        <taxon>Campylobacter</taxon>
    </lineage>
</organism>
<evidence type="ECO:0000256" key="13">
    <source>
        <dbReference type="ARBA" id="ARBA00038060"/>
    </source>
</evidence>
<keyword evidence="4" id="KW-0997">Cell inner membrane</keyword>
<comment type="similarity">
    <text evidence="13">Belongs to the DsbB family. DsbI subfamily.</text>
</comment>
<evidence type="ECO:0000256" key="1">
    <source>
        <dbReference type="ARBA" id="ARBA00004429"/>
    </source>
</evidence>
<keyword evidence="2" id="KW-0813">Transport</keyword>
<evidence type="ECO:0000256" key="11">
    <source>
        <dbReference type="ARBA" id="ARBA00023284"/>
    </source>
</evidence>